<dbReference type="GO" id="GO:0055085">
    <property type="term" value="P:transmembrane transport"/>
    <property type="evidence" value="ECO:0007669"/>
    <property type="project" value="InterPro"/>
</dbReference>
<sequence length="313" mass="34701">MRNSLFYSGLLGLLLPCTSLAQNQPVPADTTRQHYTYQETMPVFPGGQEALFKLLTEGLQYPPKALRDGVQGKVYLTFVVQPTGDVADIKVKQGVRADLDEEALRIAQRLKTVRWQPGTQNQRPVSVVYTVPLTFSLTKSSVALASDSLDANPGPAIVLPSRLWTAAEKTVPTDKGVLYGNCVQRLGFSSGGLPQYVRVLNLTTGKFYRILVKPAMRSRSENGFCVALPPGRYALQWYEYSYGLEALRKPGQGPLTATRYVFELEPGQMHYVGKWDLSQPNAPRFLNEKAQLDAHFSAETKALYEAARTSLPQ</sequence>
<keyword evidence="4" id="KW-1003">Cell membrane</keyword>
<dbReference type="PANTHER" id="PTHR33446">
    <property type="entry name" value="PROTEIN TONB-RELATED"/>
    <property type="match status" value="1"/>
</dbReference>
<feature type="signal peptide" evidence="10">
    <location>
        <begin position="1"/>
        <end position="21"/>
    </location>
</feature>
<dbReference type="AlphaFoldDB" id="A0A1M7B7H7"/>
<organism evidence="12 13">
    <name type="scientific">Hymenobacter psychrotolerans DSM 18569</name>
    <dbReference type="NCBI Taxonomy" id="1121959"/>
    <lineage>
        <taxon>Bacteria</taxon>
        <taxon>Pseudomonadati</taxon>
        <taxon>Bacteroidota</taxon>
        <taxon>Cytophagia</taxon>
        <taxon>Cytophagales</taxon>
        <taxon>Hymenobacteraceae</taxon>
        <taxon>Hymenobacter</taxon>
    </lineage>
</organism>
<evidence type="ECO:0000256" key="6">
    <source>
        <dbReference type="ARBA" id="ARBA00022692"/>
    </source>
</evidence>
<feature type="chain" id="PRO_5012726067" evidence="10">
    <location>
        <begin position="22"/>
        <end position="313"/>
    </location>
</feature>
<proteinExistence type="inferred from homology"/>
<evidence type="ECO:0000313" key="13">
    <source>
        <dbReference type="Proteomes" id="UP000183947"/>
    </source>
</evidence>
<keyword evidence="9" id="KW-0472">Membrane</keyword>
<dbReference type="OrthoDB" id="1039448at2"/>
<dbReference type="NCBIfam" id="TIGR01352">
    <property type="entry name" value="tonB_Cterm"/>
    <property type="match status" value="1"/>
</dbReference>
<evidence type="ECO:0000256" key="4">
    <source>
        <dbReference type="ARBA" id="ARBA00022475"/>
    </source>
</evidence>
<evidence type="ECO:0000313" key="12">
    <source>
        <dbReference type="EMBL" id="SHL50901.1"/>
    </source>
</evidence>
<dbReference type="InterPro" id="IPR051045">
    <property type="entry name" value="TonB-dependent_transducer"/>
</dbReference>
<evidence type="ECO:0000256" key="3">
    <source>
        <dbReference type="ARBA" id="ARBA00022448"/>
    </source>
</evidence>
<evidence type="ECO:0000256" key="9">
    <source>
        <dbReference type="ARBA" id="ARBA00023136"/>
    </source>
</evidence>
<evidence type="ECO:0000256" key="10">
    <source>
        <dbReference type="SAM" id="SignalP"/>
    </source>
</evidence>
<dbReference type="Proteomes" id="UP000183947">
    <property type="component" value="Unassembled WGS sequence"/>
</dbReference>
<name>A0A1M7B7H7_9BACT</name>
<dbReference type="PANTHER" id="PTHR33446:SF2">
    <property type="entry name" value="PROTEIN TONB"/>
    <property type="match status" value="1"/>
</dbReference>
<dbReference type="Gene3D" id="3.30.1150.10">
    <property type="match status" value="1"/>
</dbReference>
<keyword evidence="8" id="KW-1133">Transmembrane helix</keyword>
<comment type="similarity">
    <text evidence="2">Belongs to the TonB family.</text>
</comment>
<evidence type="ECO:0000256" key="7">
    <source>
        <dbReference type="ARBA" id="ARBA00022927"/>
    </source>
</evidence>
<dbReference type="STRING" id="1121959.SAMN02746009_02877"/>
<evidence type="ECO:0000259" key="11">
    <source>
        <dbReference type="PROSITE" id="PS52015"/>
    </source>
</evidence>
<dbReference type="RefSeq" id="WP_073286364.1">
    <property type="nucleotide sequence ID" value="NZ_FRAS01000015.1"/>
</dbReference>
<dbReference type="GO" id="GO:0031992">
    <property type="term" value="F:energy transducer activity"/>
    <property type="evidence" value="ECO:0007669"/>
    <property type="project" value="TreeGrafter"/>
</dbReference>
<dbReference type="InterPro" id="IPR006260">
    <property type="entry name" value="TonB/TolA_C"/>
</dbReference>
<gene>
    <name evidence="12" type="ORF">SAMN02746009_02877</name>
</gene>
<keyword evidence="6" id="KW-0812">Transmembrane</keyword>
<keyword evidence="10" id="KW-0732">Signal</keyword>
<evidence type="ECO:0000256" key="2">
    <source>
        <dbReference type="ARBA" id="ARBA00006555"/>
    </source>
</evidence>
<dbReference type="EMBL" id="FRAS01000015">
    <property type="protein sequence ID" value="SHL50901.1"/>
    <property type="molecule type" value="Genomic_DNA"/>
</dbReference>
<dbReference type="GO" id="GO:0015031">
    <property type="term" value="P:protein transport"/>
    <property type="evidence" value="ECO:0007669"/>
    <property type="project" value="UniProtKB-KW"/>
</dbReference>
<evidence type="ECO:0000256" key="8">
    <source>
        <dbReference type="ARBA" id="ARBA00022989"/>
    </source>
</evidence>
<feature type="domain" description="TonB C-terminal" evidence="11">
    <location>
        <begin position="46"/>
        <end position="144"/>
    </location>
</feature>
<keyword evidence="13" id="KW-1185">Reference proteome</keyword>
<comment type="subcellular location">
    <subcellularLocation>
        <location evidence="1">Cell inner membrane</location>
        <topology evidence="1">Single-pass membrane protein</topology>
        <orientation evidence="1">Periplasmic side</orientation>
    </subcellularLocation>
</comment>
<dbReference type="Pfam" id="PF03544">
    <property type="entry name" value="TonB_C"/>
    <property type="match status" value="1"/>
</dbReference>
<protein>
    <submittedName>
        <fullName evidence="12">TonB family C-terminal domain-containing protein</fullName>
    </submittedName>
</protein>
<dbReference type="SUPFAM" id="SSF74653">
    <property type="entry name" value="TolA/TonB C-terminal domain"/>
    <property type="match status" value="1"/>
</dbReference>
<accession>A0A1M7B7H7</accession>
<evidence type="ECO:0000256" key="1">
    <source>
        <dbReference type="ARBA" id="ARBA00004383"/>
    </source>
</evidence>
<dbReference type="PROSITE" id="PS52015">
    <property type="entry name" value="TONB_CTD"/>
    <property type="match status" value="1"/>
</dbReference>
<evidence type="ECO:0000256" key="5">
    <source>
        <dbReference type="ARBA" id="ARBA00022519"/>
    </source>
</evidence>
<dbReference type="GO" id="GO:0098797">
    <property type="term" value="C:plasma membrane protein complex"/>
    <property type="evidence" value="ECO:0007669"/>
    <property type="project" value="TreeGrafter"/>
</dbReference>
<keyword evidence="3" id="KW-0813">Transport</keyword>
<keyword evidence="5" id="KW-0997">Cell inner membrane</keyword>
<reference evidence="13" key="1">
    <citation type="submission" date="2016-11" db="EMBL/GenBank/DDBJ databases">
        <authorList>
            <person name="Varghese N."/>
            <person name="Submissions S."/>
        </authorList>
    </citation>
    <scope>NUCLEOTIDE SEQUENCE [LARGE SCALE GENOMIC DNA]</scope>
    <source>
        <strain evidence="13">DSM 18569</strain>
    </source>
</reference>
<keyword evidence="7" id="KW-0653">Protein transport</keyword>
<dbReference type="InterPro" id="IPR037682">
    <property type="entry name" value="TonB_C"/>
</dbReference>